<reference evidence="2" key="1">
    <citation type="submission" date="2014-11" db="EMBL/GenBank/DDBJ databases">
        <authorList>
            <person name="Amaro Gonzalez C."/>
        </authorList>
    </citation>
    <scope>NUCLEOTIDE SEQUENCE</scope>
</reference>
<protein>
    <submittedName>
        <fullName evidence="2">Uncharacterized protein</fullName>
    </submittedName>
</protein>
<reference evidence="2" key="2">
    <citation type="journal article" date="2015" name="Fish Shellfish Immunol.">
        <title>Early steps in the European eel (Anguilla anguilla)-Vibrio vulnificus interaction in the gills: Role of the RtxA13 toxin.</title>
        <authorList>
            <person name="Callol A."/>
            <person name="Pajuelo D."/>
            <person name="Ebbesson L."/>
            <person name="Teles M."/>
            <person name="MacKenzie S."/>
            <person name="Amaro C."/>
        </authorList>
    </citation>
    <scope>NUCLEOTIDE SEQUENCE</scope>
</reference>
<evidence type="ECO:0000256" key="1">
    <source>
        <dbReference type="SAM" id="SignalP"/>
    </source>
</evidence>
<accession>A0A0E9U8U1</accession>
<keyword evidence="1" id="KW-0732">Signal</keyword>
<evidence type="ECO:0000313" key="2">
    <source>
        <dbReference type="EMBL" id="JAH61363.1"/>
    </source>
</evidence>
<feature type="signal peptide" evidence="1">
    <location>
        <begin position="1"/>
        <end position="34"/>
    </location>
</feature>
<dbReference type="EMBL" id="GBXM01047214">
    <property type="protein sequence ID" value="JAH61363.1"/>
    <property type="molecule type" value="Transcribed_RNA"/>
</dbReference>
<name>A0A0E9U8U1_ANGAN</name>
<dbReference type="AlphaFoldDB" id="A0A0E9U8U1"/>
<proteinExistence type="predicted"/>
<feature type="chain" id="PRO_5002433770" evidence="1">
    <location>
        <begin position="35"/>
        <end position="50"/>
    </location>
</feature>
<sequence>MKRGHCWGRNQCCNTGMSRNLLLHALSLLYTVQAAQTRVQMEELFLERQD</sequence>
<organism evidence="2">
    <name type="scientific">Anguilla anguilla</name>
    <name type="common">European freshwater eel</name>
    <name type="synonym">Muraena anguilla</name>
    <dbReference type="NCBI Taxonomy" id="7936"/>
    <lineage>
        <taxon>Eukaryota</taxon>
        <taxon>Metazoa</taxon>
        <taxon>Chordata</taxon>
        <taxon>Craniata</taxon>
        <taxon>Vertebrata</taxon>
        <taxon>Euteleostomi</taxon>
        <taxon>Actinopterygii</taxon>
        <taxon>Neopterygii</taxon>
        <taxon>Teleostei</taxon>
        <taxon>Anguilliformes</taxon>
        <taxon>Anguillidae</taxon>
        <taxon>Anguilla</taxon>
    </lineage>
</organism>